<dbReference type="Proteomes" id="UP001165083">
    <property type="component" value="Unassembled WGS sequence"/>
</dbReference>
<reference evidence="2" key="1">
    <citation type="submission" date="2023-04" db="EMBL/GenBank/DDBJ databases">
        <title>Phytophthora lilii NBRC 32176.</title>
        <authorList>
            <person name="Ichikawa N."/>
            <person name="Sato H."/>
            <person name="Tonouchi N."/>
        </authorList>
    </citation>
    <scope>NUCLEOTIDE SEQUENCE</scope>
    <source>
        <strain evidence="2">NBRC 32176</strain>
    </source>
</reference>
<evidence type="ECO:0000259" key="1">
    <source>
        <dbReference type="Pfam" id="PF00188"/>
    </source>
</evidence>
<dbReference type="EMBL" id="BSXW01000563">
    <property type="protein sequence ID" value="GMF25628.1"/>
    <property type="molecule type" value="Genomic_DNA"/>
</dbReference>
<comment type="caution">
    <text evidence="2">The sequence shown here is derived from an EMBL/GenBank/DDBJ whole genome shotgun (WGS) entry which is preliminary data.</text>
</comment>
<keyword evidence="3" id="KW-1185">Reference proteome</keyword>
<dbReference type="CDD" id="cd05379">
    <property type="entry name" value="CAP_bacterial"/>
    <property type="match status" value="1"/>
</dbReference>
<sequence length="103" mass="11066">MKAAQVLVDDMAQNNFVGTTGSDGSTLSDRAEAQNMTIFTSAEVVAAGYSSVDKVVASWAKSSGSYIYNDLPFVGPGYKYDASKQYKHYWVLDFADGEGEVCA</sequence>
<name>A0A9W6U4C4_9STRA</name>
<gene>
    <name evidence="2" type="ORF">Plil01_001059200</name>
</gene>
<dbReference type="PANTHER" id="PTHR31157:SF1">
    <property type="entry name" value="SCP DOMAIN-CONTAINING PROTEIN"/>
    <property type="match status" value="1"/>
</dbReference>
<dbReference type="OrthoDB" id="159280at2759"/>
<accession>A0A9W6U4C4</accession>
<proteinExistence type="predicted"/>
<dbReference type="InterPro" id="IPR035940">
    <property type="entry name" value="CAP_sf"/>
</dbReference>
<dbReference type="InterPro" id="IPR014044">
    <property type="entry name" value="CAP_dom"/>
</dbReference>
<dbReference type="AlphaFoldDB" id="A0A9W6U4C4"/>
<dbReference type="Pfam" id="PF00188">
    <property type="entry name" value="CAP"/>
    <property type="match status" value="1"/>
</dbReference>
<protein>
    <submittedName>
        <fullName evidence="2">Unnamed protein product</fullName>
    </submittedName>
</protein>
<dbReference type="Gene3D" id="3.40.33.10">
    <property type="entry name" value="CAP"/>
    <property type="match status" value="1"/>
</dbReference>
<organism evidence="2 3">
    <name type="scientific">Phytophthora lilii</name>
    <dbReference type="NCBI Taxonomy" id="2077276"/>
    <lineage>
        <taxon>Eukaryota</taxon>
        <taxon>Sar</taxon>
        <taxon>Stramenopiles</taxon>
        <taxon>Oomycota</taxon>
        <taxon>Peronosporomycetes</taxon>
        <taxon>Peronosporales</taxon>
        <taxon>Peronosporaceae</taxon>
        <taxon>Phytophthora</taxon>
    </lineage>
</organism>
<feature type="domain" description="SCP" evidence="1">
    <location>
        <begin position="2"/>
        <end position="94"/>
    </location>
</feature>
<dbReference type="PANTHER" id="PTHR31157">
    <property type="entry name" value="SCP DOMAIN-CONTAINING PROTEIN"/>
    <property type="match status" value="1"/>
</dbReference>
<evidence type="ECO:0000313" key="2">
    <source>
        <dbReference type="EMBL" id="GMF25628.1"/>
    </source>
</evidence>
<evidence type="ECO:0000313" key="3">
    <source>
        <dbReference type="Proteomes" id="UP001165083"/>
    </source>
</evidence>